<dbReference type="EC" id="6.5.1.-" evidence="2"/>
<gene>
    <name evidence="2" type="ORF">HNQ50_003239</name>
</gene>
<name>A0A840RGN7_9NEIS</name>
<dbReference type="SUPFAM" id="SSF55144">
    <property type="entry name" value="LigT-like"/>
    <property type="match status" value="1"/>
</dbReference>
<organism evidence="2 3">
    <name type="scientific">Silvimonas terrae</name>
    <dbReference type="NCBI Taxonomy" id="300266"/>
    <lineage>
        <taxon>Bacteria</taxon>
        <taxon>Pseudomonadati</taxon>
        <taxon>Pseudomonadota</taxon>
        <taxon>Betaproteobacteria</taxon>
        <taxon>Neisseriales</taxon>
        <taxon>Chitinibacteraceae</taxon>
        <taxon>Silvimonas</taxon>
    </lineage>
</organism>
<sequence length="227" mass="25046">MDRGPIGLFEEQESFPESLSGGGYMRPPDPPLLESAAKRGGFGGRPIGNLFFALFPSAAAIQLIYELAVHECHIHSLAGYFIALERLHMSLAPLVTFPGEIAPPLYLDAGIYIGNRIQMHPFMISLDRTANFNGRGSRWPYVLTAGEGRGGTITLSTLLAKELRKVGIKFSPSSVNPHVTMLYDRKRPPAREVEAISWLVNDFALVHSHVGESRYDIIKRWTLSGSI</sequence>
<dbReference type="InterPro" id="IPR004175">
    <property type="entry name" value="RNA_CPDase"/>
</dbReference>
<evidence type="ECO:0000313" key="2">
    <source>
        <dbReference type="EMBL" id="MBB5192495.1"/>
    </source>
</evidence>
<keyword evidence="1" id="KW-0378">Hydrolase</keyword>
<proteinExistence type="predicted"/>
<evidence type="ECO:0000313" key="3">
    <source>
        <dbReference type="Proteomes" id="UP000543030"/>
    </source>
</evidence>
<dbReference type="Gene3D" id="3.90.1140.10">
    <property type="entry name" value="Cyclic phosphodiesterase"/>
    <property type="match status" value="1"/>
</dbReference>
<keyword evidence="3" id="KW-1185">Reference proteome</keyword>
<keyword evidence="2" id="KW-0436">Ligase</keyword>
<dbReference type="AlphaFoldDB" id="A0A840RGN7"/>
<evidence type="ECO:0000256" key="1">
    <source>
        <dbReference type="ARBA" id="ARBA00022801"/>
    </source>
</evidence>
<dbReference type="RefSeq" id="WP_184102174.1">
    <property type="nucleotide sequence ID" value="NZ_JACHHN010000007.1"/>
</dbReference>
<dbReference type="GO" id="GO:0008664">
    <property type="term" value="F:RNA 2',3'-cyclic 3'-phosphodiesterase activity"/>
    <property type="evidence" value="ECO:0007669"/>
    <property type="project" value="InterPro"/>
</dbReference>
<comment type="caution">
    <text evidence="2">The sequence shown here is derived from an EMBL/GenBank/DDBJ whole genome shotgun (WGS) entry which is preliminary data.</text>
</comment>
<reference evidence="2 3" key="1">
    <citation type="submission" date="2020-08" db="EMBL/GenBank/DDBJ databases">
        <title>Genomic Encyclopedia of Type Strains, Phase IV (KMG-IV): sequencing the most valuable type-strain genomes for metagenomic binning, comparative biology and taxonomic classification.</title>
        <authorList>
            <person name="Goeker M."/>
        </authorList>
    </citation>
    <scope>NUCLEOTIDE SEQUENCE [LARGE SCALE GENOMIC DNA]</scope>
    <source>
        <strain evidence="2 3">DSM 18233</strain>
    </source>
</reference>
<dbReference type="Proteomes" id="UP000543030">
    <property type="component" value="Unassembled WGS sequence"/>
</dbReference>
<dbReference type="GO" id="GO:0016874">
    <property type="term" value="F:ligase activity"/>
    <property type="evidence" value="ECO:0007669"/>
    <property type="project" value="UniProtKB-KW"/>
</dbReference>
<accession>A0A840RGN7</accession>
<dbReference type="EMBL" id="JACHHN010000007">
    <property type="protein sequence ID" value="MBB5192495.1"/>
    <property type="molecule type" value="Genomic_DNA"/>
</dbReference>
<dbReference type="InterPro" id="IPR009097">
    <property type="entry name" value="Cyclic_Pdiesterase"/>
</dbReference>
<protein>
    <submittedName>
        <fullName evidence="2">2'-5' RNA ligase</fullName>
        <ecNumber evidence="2">6.5.1.-</ecNumber>
    </submittedName>
</protein>
<dbReference type="PANTHER" id="PTHR35561">
    <property type="entry name" value="RNA 2',3'-CYCLIC PHOSPHODIESTERASE"/>
    <property type="match status" value="1"/>
</dbReference>
<dbReference type="PANTHER" id="PTHR35561:SF1">
    <property type="entry name" value="RNA 2',3'-CYCLIC PHOSPHODIESTERASE"/>
    <property type="match status" value="1"/>
</dbReference>
<dbReference type="GO" id="GO:0004113">
    <property type="term" value="F:2',3'-cyclic-nucleotide 3'-phosphodiesterase activity"/>
    <property type="evidence" value="ECO:0007669"/>
    <property type="project" value="InterPro"/>
</dbReference>